<dbReference type="KEGG" id="fri:FraEuI1c_2884"/>
<dbReference type="InParanoid" id="E3J931"/>
<reference evidence="2 3" key="1">
    <citation type="submission" date="2010-10" db="EMBL/GenBank/DDBJ databases">
        <title>Complete sequence of Frankia sp. EuI1c.</title>
        <authorList>
            <consortium name="US DOE Joint Genome Institute"/>
            <person name="Lucas S."/>
            <person name="Copeland A."/>
            <person name="Lapidus A."/>
            <person name="Cheng J.-F."/>
            <person name="Bruce D."/>
            <person name="Goodwin L."/>
            <person name="Pitluck S."/>
            <person name="Chertkov O."/>
            <person name="Detter J.C."/>
            <person name="Han C."/>
            <person name="Tapia R."/>
            <person name="Land M."/>
            <person name="Hauser L."/>
            <person name="Jeffries C."/>
            <person name="Kyrpides N."/>
            <person name="Ivanova N."/>
            <person name="Mikhailova N."/>
            <person name="Beauchemin N."/>
            <person name="Sen A."/>
            <person name="Sur S.A."/>
            <person name="Gtari M."/>
            <person name="Wall L."/>
            <person name="Tisa L."/>
            <person name="Woyke T."/>
        </authorList>
    </citation>
    <scope>NUCLEOTIDE SEQUENCE [LARGE SCALE GENOMIC DNA]</scope>
    <source>
        <strain evidence="3">DSM 45817 / CECT 9037 / EuI1c</strain>
    </source>
</reference>
<evidence type="ECO:0000313" key="3">
    <source>
        <dbReference type="Proteomes" id="UP000002484"/>
    </source>
</evidence>
<dbReference type="InterPro" id="IPR037401">
    <property type="entry name" value="SnoaL-like"/>
</dbReference>
<dbReference type="GO" id="GO:0051213">
    <property type="term" value="F:dioxygenase activity"/>
    <property type="evidence" value="ECO:0007669"/>
    <property type="project" value="UniProtKB-KW"/>
</dbReference>
<dbReference type="OrthoDB" id="1492465at2"/>
<dbReference type="Gene3D" id="3.10.450.50">
    <property type="match status" value="1"/>
</dbReference>
<dbReference type="Proteomes" id="UP000002484">
    <property type="component" value="Chromosome"/>
</dbReference>
<dbReference type="RefSeq" id="WP_013424028.1">
    <property type="nucleotide sequence ID" value="NC_014666.1"/>
</dbReference>
<name>E3J931_PSEI1</name>
<dbReference type="InterPro" id="IPR032710">
    <property type="entry name" value="NTF2-like_dom_sf"/>
</dbReference>
<sequence>MTEGGGPELDPGRLRALLDRQEIQDVLTRYCRAADRCDAELMRSCYHDDAVDNHGMFDGAASAFVPYAQESLRTMICTQHFLTNVAIEVRGDAAVSDAYCLAFHRMPSRGGGLADHWVGLRFVDRMERRDGRWKIARRTIAYEWSRVDPVAREWSLAGYVRGARSGDDISYELLRELGAGR</sequence>
<dbReference type="EMBL" id="CP002299">
    <property type="protein sequence ID" value="ADP80910.1"/>
    <property type="molecule type" value="Genomic_DNA"/>
</dbReference>
<evidence type="ECO:0000313" key="2">
    <source>
        <dbReference type="EMBL" id="ADP80910.1"/>
    </source>
</evidence>
<proteinExistence type="predicted"/>
<keyword evidence="2" id="KW-0560">Oxidoreductase</keyword>
<gene>
    <name evidence="2" type="ordered locus">FraEuI1c_2884</name>
</gene>
<feature type="domain" description="SnoaL-like" evidence="1">
    <location>
        <begin position="16"/>
        <end position="139"/>
    </location>
</feature>
<evidence type="ECO:0000259" key="1">
    <source>
        <dbReference type="Pfam" id="PF13577"/>
    </source>
</evidence>
<keyword evidence="2" id="KW-0223">Dioxygenase</keyword>
<dbReference type="AlphaFoldDB" id="E3J931"/>
<dbReference type="Pfam" id="PF13577">
    <property type="entry name" value="SnoaL_4"/>
    <property type="match status" value="1"/>
</dbReference>
<dbReference type="STRING" id="298654.FraEuI1c_2884"/>
<dbReference type="SUPFAM" id="SSF54427">
    <property type="entry name" value="NTF2-like"/>
    <property type="match status" value="1"/>
</dbReference>
<dbReference type="CDD" id="cd00531">
    <property type="entry name" value="NTF2_like"/>
    <property type="match status" value="1"/>
</dbReference>
<dbReference type="HOGENOM" id="CLU_106738_0_0_11"/>
<dbReference type="eggNOG" id="COG5517">
    <property type="taxonomic scope" value="Bacteria"/>
</dbReference>
<organism evidence="2 3">
    <name type="scientific">Pseudofrankia inefficax (strain DSM 45817 / CECT 9037 / DDB 130130 / EuI1c)</name>
    <name type="common">Frankia inefficax</name>
    <dbReference type="NCBI Taxonomy" id="298654"/>
    <lineage>
        <taxon>Bacteria</taxon>
        <taxon>Bacillati</taxon>
        <taxon>Actinomycetota</taxon>
        <taxon>Actinomycetes</taxon>
        <taxon>Frankiales</taxon>
        <taxon>Frankiaceae</taxon>
        <taxon>Pseudofrankia</taxon>
    </lineage>
</organism>
<keyword evidence="3" id="KW-1185">Reference proteome</keyword>
<protein>
    <submittedName>
        <fullName evidence="2">Aromatic-ring-hydroxylating dioxygenase beta subunit</fullName>
    </submittedName>
</protein>
<accession>E3J931</accession>